<dbReference type="EnsemblPlants" id="AET6Gv20347500.2">
    <property type="protein sequence ID" value="AET6Gv20347500.2"/>
    <property type="gene ID" value="AET6Gv20347500"/>
</dbReference>
<reference evidence="2" key="5">
    <citation type="journal article" date="2021" name="G3 (Bethesda)">
        <title>Aegilops tauschii genome assembly Aet v5.0 features greater sequence contiguity and improved annotation.</title>
        <authorList>
            <person name="Wang L."/>
            <person name="Zhu T."/>
            <person name="Rodriguez J.C."/>
            <person name="Deal K.R."/>
            <person name="Dubcovsky J."/>
            <person name="McGuire P.E."/>
            <person name="Lux T."/>
            <person name="Spannagl M."/>
            <person name="Mayer K.F.X."/>
            <person name="Baldrich P."/>
            <person name="Meyers B.C."/>
            <person name="Huo N."/>
            <person name="Gu Y.Q."/>
            <person name="Zhou H."/>
            <person name="Devos K.M."/>
            <person name="Bennetzen J.L."/>
            <person name="Unver T."/>
            <person name="Budak H."/>
            <person name="Gulick P.J."/>
            <person name="Galiba G."/>
            <person name="Kalapos B."/>
            <person name="Nelson D.R."/>
            <person name="Li P."/>
            <person name="You F.M."/>
            <person name="Luo M.C."/>
            <person name="Dvorak J."/>
        </authorList>
    </citation>
    <scope>NUCLEOTIDE SEQUENCE [LARGE SCALE GENOMIC DNA]</scope>
    <source>
        <strain evidence="2">cv. AL8/78</strain>
    </source>
</reference>
<dbReference type="Gramene" id="AET6Gv20347500.2">
    <property type="protein sequence ID" value="AET6Gv20347500.2"/>
    <property type="gene ID" value="AET6Gv20347500"/>
</dbReference>
<dbReference type="Gramene" id="AET6Gv20347500.1">
    <property type="protein sequence ID" value="AET6Gv20347500.1"/>
    <property type="gene ID" value="AET6Gv20347500"/>
</dbReference>
<dbReference type="AlphaFoldDB" id="A0A453NES6"/>
<feature type="compositionally biased region" description="Polar residues" evidence="1">
    <location>
        <begin position="109"/>
        <end position="121"/>
    </location>
</feature>
<evidence type="ECO:0000313" key="3">
    <source>
        <dbReference type="Proteomes" id="UP000015105"/>
    </source>
</evidence>
<name>A0A453NES6_AEGTS</name>
<keyword evidence="3" id="KW-1185">Reference proteome</keyword>
<feature type="region of interest" description="Disordered" evidence="1">
    <location>
        <begin position="162"/>
        <end position="181"/>
    </location>
</feature>
<reference evidence="3" key="2">
    <citation type="journal article" date="2017" name="Nat. Plants">
        <title>The Aegilops tauschii genome reveals multiple impacts of transposons.</title>
        <authorList>
            <person name="Zhao G."/>
            <person name="Zou C."/>
            <person name="Li K."/>
            <person name="Wang K."/>
            <person name="Li T."/>
            <person name="Gao L."/>
            <person name="Zhang X."/>
            <person name="Wang H."/>
            <person name="Yang Z."/>
            <person name="Liu X."/>
            <person name="Jiang W."/>
            <person name="Mao L."/>
            <person name="Kong X."/>
            <person name="Jiao Y."/>
            <person name="Jia J."/>
        </authorList>
    </citation>
    <scope>NUCLEOTIDE SEQUENCE [LARGE SCALE GENOMIC DNA]</scope>
    <source>
        <strain evidence="3">cv. AL8/78</strain>
    </source>
</reference>
<evidence type="ECO:0000313" key="2">
    <source>
        <dbReference type="EnsemblPlants" id="AET6Gv20347500.1"/>
    </source>
</evidence>
<feature type="region of interest" description="Disordered" evidence="1">
    <location>
        <begin position="107"/>
        <end position="141"/>
    </location>
</feature>
<feature type="compositionally biased region" description="Low complexity" evidence="1">
    <location>
        <begin position="122"/>
        <end position="132"/>
    </location>
</feature>
<organism evidence="2 3">
    <name type="scientific">Aegilops tauschii subsp. strangulata</name>
    <name type="common">Goatgrass</name>
    <dbReference type="NCBI Taxonomy" id="200361"/>
    <lineage>
        <taxon>Eukaryota</taxon>
        <taxon>Viridiplantae</taxon>
        <taxon>Streptophyta</taxon>
        <taxon>Embryophyta</taxon>
        <taxon>Tracheophyta</taxon>
        <taxon>Spermatophyta</taxon>
        <taxon>Magnoliopsida</taxon>
        <taxon>Liliopsida</taxon>
        <taxon>Poales</taxon>
        <taxon>Poaceae</taxon>
        <taxon>BOP clade</taxon>
        <taxon>Pooideae</taxon>
        <taxon>Triticodae</taxon>
        <taxon>Triticeae</taxon>
        <taxon>Triticinae</taxon>
        <taxon>Aegilops</taxon>
    </lineage>
</organism>
<feature type="region of interest" description="Disordered" evidence="1">
    <location>
        <begin position="1"/>
        <end position="22"/>
    </location>
</feature>
<feature type="compositionally biased region" description="Pro residues" evidence="1">
    <location>
        <begin position="1"/>
        <end position="11"/>
    </location>
</feature>
<accession>A0A453NES6</accession>
<reference evidence="2" key="4">
    <citation type="submission" date="2019-03" db="UniProtKB">
        <authorList>
            <consortium name="EnsemblPlants"/>
        </authorList>
    </citation>
    <scope>IDENTIFICATION</scope>
</reference>
<proteinExistence type="predicted"/>
<protein>
    <submittedName>
        <fullName evidence="2">Uncharacterized protein</fullName>
    </submittedName>
</protein>
<evidence type="ECO:0000256" key="1">
    <source>
        <dbReference type="SAM" id="MobiDB-lite"/>
    </source>
</evidence>
<sequence>MTRVPTPPAPPRTRMDLPAEKPALSRPSWAVSMASGRPAACAKSMLLGLSATSFSSTAVYSASEPNCLGPSRTFSLMWPYTSSPSLRFFTWLPTLTTTPAMSYPGTVCRPTTTQHTSDQIKSSSSEGSETEGVPGLTGSGESVALNLPIRRLESTGLSAAAATRTSTWSSPTAGTDTASSSLSTLASPYSSYAQAFIVPGTSVAAVTTAGDDDAAVTTLRPGPPHLLAVAAALVLAAGTEDRRNCGRVAGRGKKDLEHGFVRIE</sequence>
<reference evidence="3" key="1">
    <citation type="journal article" date="2014" name="Science">
        <title>Ancient hybridizations among the ancestral genomes of bread wheat.</title>
        <authorList>
            <consortium name="International Wheat Genome Sequencing Consortium,"/>
            <person name="Marcussen T."/>
            <person name="Sandve S.R."/>
            <person name="Heier L."/>
            <person name="Spannagl M."/>
            <person name="Pfeifer M."/>
            <person name="Jakobsen K.S."/>
            <person name="Wulff B.B."/>
            <person name="Steuernagel B."/>
            <person name="Mayer K.F."/>
            <person name="Olsen O.A."/>
        </authorList>
    </citation>
    <scope>NUCLEOTIDE SEQUENCE [LARGE SCALE GENOMIC DNA]</scope>
    <source>
        <strain evidence="3">cv. AL8/78</strain>
    </source>
</reference>
<dbReference type="Proteomes" id="UP000015105">
    <property type="component" value="Chromosome 6D"/>
</dbReference>
<reference evidence="2" key="3">
    <citation type="journal article" date="2017" name="Nature">
        <title>Genome sequence of the progenitor of the wheat D genome Aegilops tauschii.</title>
        <authorList>
            <person name="Luo M.C."/>
            <person name="Gu Y.Q."/>
            <person name="Puiu D."/>
            <person name="Wang H."/>
            <person name="Twardziok S.O."/>
            <person name="Deal K.R."/>
            <person name="Huo N."/>
            <person name="Zhu T."/>
            <person name="Wang L."/>
            <person name="Wang Y."/>
            <person name="McGuire P.E."/>
            <person name="Liu S."/>
            <person name="Long H."/>
            <person name="Ramasamy R.K."/>
            <person name="Rodriguez J.C."/>
            <person name="Van S.L."/>
            <person name="Yuan L."/>
            <person name="Wang Z."/>
            <person name="Xia Z."/>
            <person name="Xiao L."/>
            <person name="Anderson O.D."/>
            <person name="Ouyang S."/>
            <person name="Liang Y."/>
            <person name="Zimin A.V."/>
            <person name="Pertea G."/>
            <person name="Qi P."/>
            <person name="Bennetzen J.L."/>
            <person name="Dai X."/>
            <person name="Dawson M.W."/>
            <person name="Muller H.G."/>
            <person name="Kugler K."/>
            <person name="Rivarola-Duarte L."/>
            <person name="Spannagl M."/>
            <person name="Mayer K.F.X."/>
            <person name="Lu F.H."/>
            <person name="Bevan M.W."/>
            <person name="Leroy P."/>
            <person name="Li P."/>
            <person name="You F.M."/>
            <person name="Sun Q."/>
            <person name="Liu Z."/>
            <person name="Lyons E."/>
            <person name="Wicker T."/>
            <person name="Salzberg S.L."/>
            <person name="Devos K.M."/>
            <person name="Dvorak J."/>
        </authorList>
    </citation>
    <scope>NUCLEOTIDE SEQUENCE [LARGE SCALE GENOMIC DNA]</scope>
    <source>
        <strain evidence="2">cv. AL8/78</strain>
    </source>
</reference>
<dbReference type="EnsemblPlants" id="AET6Gv20347500.1">
    <property type="protein sequence ID" value="AET6Gv20347500.1"/>
    <property type="gene ID" value="AET6Gv20347500"/>
</dbReference>